<accession>A0A7W4YJ50</accession>
<evidence type="ECO:0000313" key="2">
    <source>
        <dbReference type="EMBL" id="MBB2966485.1"/>
    </source>
</evidence>
<dbReference type="GO" id="GO:0008233">
    <property type="term" value="F:peptidase activity"/>
    <property type="evidence" value="ECO:0007669"/>
    <property type="project" value="UniProtKB-KW"/>
</dbReference>
<name>A0A7W4YJ50_LEIAQ</name>
<keyword evidence="1" id="KW-0472">Membrane</keyword>
<keyword evidence="1" id="KW-1133">Transmembrane helix</keyword>
<dbReference type="EMBL" id="JACHVP010000001">
    <property type="protein sequence ID" value="MBB2966485.1"/>
    <property type="molecule type" value="Genomic_DNA"/>
</dbReference>
<protein>
    <submittedName>
        <fullName evidence="2">Membrane-bound ClpP family serine protease</fullName>
    </submittedName>
</protein>
<feature type="transmembrane region" description="Helical" evidence="1">
    <location>
        <begin position="29"/>
        <end position="49"/>
    </location>
</feature>
<proteinExistence type="predicted"/>
<evidence type="ECO:0000313" key="3">
    <source>
        <dbReference type="Proteomes" id="UP000538196"/>
    </source>
</evidence>
<dbReference type="AlphaFoldDB" id="A0A7W4YJ50"/>
<organism evidence="2 3">
    <name type="scientific">Leifsonia aquatica</name>
    <name type="common">Corynebacterium aquaticum</name>
    <dbReference type="NCBI Taxonomy" id="144185"/>
    <lineage>
        <taxon>Bacteria</taxon>
        <taxon>Bacillati</taxon>
        <taxon>Actinomycetota</taxon>
        <taxon>Actinomycetes</taxon>
        <taxon>Micrococcales</taxon>
        <taxon>Microbacteriaceae</taxon>
        <taxon>Leifsonia</taxon>
    </lineage>
</organism>
<sequence length="58" mass="6088">MYVASILIVVGLIALGVIGFVHAGLWLAIAAAVLMIAGILLWLIAGIAYRRAGGERIR</sequence>
<keyword evidence="3" id="KW-1185">Reference proteome</keyword>
<keyword evidence="2" id="KW-0645">Protease</keyword>
<evidence type="ECO:0000256" key="1">
    <source>
        <dbReference type="SAM" id="Phobius"/>
    </source>
</evidence>
<dbReference type="Proteomes" id="UP000538196">
    <property type="component" value="Unassembled WGS sequence"/>
</dbReference>
<gene>
    <name evidence="2" type="ORF">FHX33_001217</name>
</gene>
<comment type="caution">
    <text evidence="2">The sequence shown here is derived from an EMBL/GenBank/DDBJ whole genome shotgun (WGS) entry which is preliminary data.</text>
</comment>
<keyword evidence="2" id="KW-0378">Hydrolase</keyword>
<reference evidence="2 3" key="1">
    <citation type="submission" date="2020-08" db="EMBL/GenBank/DDBJ databases">
        <title>Sequencing the genomes of 1000 actinobacteria strains.</title>
        <authorList>
            <person name="Klenk H.-P."/>
        </authorList>
    </citation>
    <scope>NUCLEOTIDE SEQUENCE [LARGE SCALE GENOMIC DNA]</scope>
    <source>
        <strain evidence="2 3">DSM 20146</strain>
    </source>
</reference>
<keyword evidence="1" id="KW-0812">Transmembrane</keyword>
<dbReference type="GO" id="GO:0006508">
    <property type="term" value="P:proteolysis"/>
    <property type="evidence" value="ECO:0007669"/>
    <property type="project" value="UniProtKB-KW"/>
</dbReference>